<dbReference type="Gene3D" id="3.40.190.10">
    <property type="entry name" value="Periplasmic binding protein-like II"/>
    <property type="match status" value="1"/>
</dbReference>
<dbReference type="InterPro" id="IPR039424">
    <property type="entry name" value="SBP_5"/>
</dbReference>
<sequence length="542" mass="60929">MKKRVFAALSCLLAISMVLTACGGVKTGAGGGTGGVDKNQELNMTITAEPASLDPSISPDTVSFRVLNNINEGLFRMNKDNKPEEAIASRVEVSADKKTYTFTLRDAKWSDGKPVTAKDFEYSWKRTLNPKTGSEYSFILFPIKNAKAYNEGKVDADQVGVKAVDDKTLKVELEEPSPYFQGLTTFTVYGPQRKDIVEKYGKKYATEPDKMVTNGPFDLVEWKHEQSLKLKKSDTYWDRGAVKLETANMNIVKDISTGVNLYTSEQTDMTQLNAELADAFKKSPDFTPVTVSESQFIVFNLKNEFLSNSKIRKAISYAIDREALAKLMKDGSKPALALVPPTITGNDNEPFRKKATHGHLFNPREAKRLLKEGMKEEGFTEKPKLTLLSFDDYRKQASVFIQEQLKTNLGLDIQVDPQPRKQKIDREDNSEFELNYTAWNGDYNDPMTFLDLFLDSGVFSTGHWDNKKYKDLVEKAKGNPDFKERTQQLVKSEGILLDDAAIAPVIYGGKAYLQKPYVKEIVRHPIGADMTLKWAYLDGKDK</sequence>
<feature type="signal peptide" evidence="1">
    <location>
        <begin position="1"/>
        <end position="21"/>
    </location>
</feature>
<organism evidence="3 4">
    <name type="scientific">Salinithrix halophila</name>
    <dbReference type="NCBI Taxonomy" id="1485204"/>
    <lineage>
        <taxon>Bacteria</taxon>
        <taxon>Bacillati</taxon>
        <taxon>Bacillota</taxon>
        <taxon>Bacilli</taxon>
        <taxon>Bacillales</taxon>
        <taxon>Thermoactinomycetaceae</taxon>
        <taxon>Salinithrix</taxon>
    </lineage>
</organism>
<gene>
    <name evidence="3" type="ORF">ACFOUO_04320</name>
</gene>
<evidence type="ECO:0000259" key="2">
    <source>
        <dbReference type="Pfam" id="PF00496"/>
    </source>
</evidence>
<keyword evidence="4" id="KW-1185">Reference proteome</keyword>
<evidence type="ECO:0000256" key="1">
    <source>
        <dbReference type="SAM" id="SignalP"/>
    </source>
</evidence>
<feature type="domain" description="Solute-binding protein family 5" evidence="2">
    <location>
        <begin position="83"/>
        <end position="457"/>
    </location>
</feature>
<dbReference type="Gene3D" id="3.90.76.10">
    <property type="entry name" value="Dipeptide-binding Protein, Domain 1"/>
    <property type="match status" value="1"/>
</dbReference>
<dbReference type="Pfam" id="PF00496">
    <property type="entry name" value="SBP_bac_5"/>
    <property type="match status" value="1"/>
</dbReference>
<dbReference type="PROSITE" id="PS51257">
    <property type="entry name" value="PROKAR_LIPOPROTEIN"/>
    <property type="match status" value="1"/>
</dbReference>
<feature type="chain" id="PRO_5047067336" evidence="1">
    <location>
        <begin position="22"/>
        <end position="542"/>
    </location>
</feature>
<name>A0ABV8JFH5_9BACL</name>
<reference evidence="4" key="1">
    <citation type="journal article" date="2019" name="Int. J. Syst. Evol. Microbiol.">
        <title>The Global Catalogue of Microorganisms (GCM) 10K type strain sequencing project: providing services to taxonomists for standard genome sequencing and annotation.</title>
        <authorList>
            <consortium name="The Broad Institute Genomics Platform"/>
            <consortium name="The Broad Institute Genome Sequencing Center for Infectious Disease"/>
            <person name="Wu L."/>
            <person name="Ma J."/>
        </authorList>
    </citation>
    <scope>NUCLEOTIDE SEQUENCE [LARGE SCALE GENOMIC DNA]</scope>
    <source>
        <strain evidence="4">IBRC-M 10813</strain>
    </source>
</reference>
<dbReference type="PANTHER" id="PTHR30290">
    <property type="entry name" value="PERIPLASMIC BINDING COMPONENT OF ABC TRANSPORTER"/>
    <property type="match status" value="1"/>
</dbReference>
<dbReference type="RefSeq" id="WP_380702499.1">
    <property type="nucleotide sequence ID" value="NZ_JBHSAP010000007.1"/>
</dbReference>
<evidence type="ECO:0000313" key="3">
    <source>
        <dbReference type="EMBL" id="MFC4076029.1"/>
    </source>
</evidence>
<dbReference type="PIRSF" id="PIRSF002741">
    <property type="entry name" value="MppA"/>
    <property type="match status" value="1"/>
</dbReference>
<proteinExistence type="predicted"/>
<evidence type="ECO:0000313" key="4">
    <source>
        <dbReference type="Proteomes" id="UP001595843"/>
    </source>
</evidence>
<dbReference type="CDD" id="cd08504">
    <property type="entry name" value="PBP2_OppA"/>
    <property type="match status" value="1"/>
</dbReference>
<accession>A0ABV8JFH5</accession>
<dbReference type="Proteomes" id="UP001595843">
    <property type="component" value="Unassembled WGS sequence"/>
</dbReference>
<dbReference type="InterPro" id="IPR000914">
    <property type="entry name" value="SBP_5_dom"/>
</dbReference>
<dbReference type="PANTHER" id="PTHR30290:SF79">
    <property type="entry name" value="DIPEPTIDE-BINDING PROTEIN DPPE"/>
    <property type="match status" value="1"/>
</dbReference>
<dbReference type="SUPFAM" id="SSF53850">
    <property type="entry name" value="Periplasmic binding protein-like II"/>
    <property type="match status" value="1"/>
</dbReference>
<comment type="caution">
    <text evidence="3">The sequence shown here is derived from an EMBL/GenBank/DDBJ whole genome shotgun (WGS) entry which is preliminary data.</text>
</comment>
<keyword evidence="1" id="KW-0732">Signal</keyword>
<dbReference type="EMBL" id="JBHSAP010000007">
    <property type="protein sequence ID" value="MFC4076029.1"/>
    <property type="molecule type" value="Genomic_DNA"/>
</dbReference>
<dbReference type="Gene3D" id="3.10.105.10">
    <property type="entry name" value="Dipeptide-binding Protein, Domain 3"/>
    <property type="match status" value="1"/>
</dbReference>
<dbReference type="InterPro" id="IPR030678">
    <property type="entry name" value="Peptide/Ni-bd"/>
</dbReference>
<protein>
    <submittedName>
        <fullName evidence="3">Peptide ABC transporter substrate-binding protein</fullName>
    </submittedName>
</protein>